<dbReference type="GO" id="GO:0007189">
    <property type="term" value="P:adenylate cyclase-activating G protein-coupled receptor signaling pathway"/>
    <property type="evidence" value="ECO:0000318"/>
    <property type="project" value="GO_Central"/>
</dbReference>
<evidence type="ECO:0000256" key="4">
    <source>
        <dbReference type="ARBA" id="ARBA00023136"/>
    </source>
</evidence>
<protein>
    <recommendedName>
        <fullName evidence="10">G-protein coupled receptors family 2 profile 2 domain-containing protein</fullName>
    </recommendedName>
</protein>
<reference evidence="8 9" key="1">
    <citation type="journal article" date="2007" name="Science">
        <title>Sea anemone genome reveals ancestral eumetazoan gene repertoire and genomic organization.</title>
        <authorList>
            <person name="Putnam N.H."/>
            <person name="Srivastava M."/>
            <person name="Hellsten U."/>
            <person name="Dirks B."/>
            <person name="Chapman J."/>
            <person name="Salamov A."/>
            <person name="Terry A."/>
            <person name="Shapiro H."/>
            <person name="Lindquist E."/>
            <person name="Kapitonov V.V."/>
            <person name="Jurka J."/>
            <person name="Genikhovich G."/>
            <person name="Grigoriev I.V."/>
            <person name="Lucas S.M."/>
            <person name="Steele R.E."/>
            <person name="Finnerty J.R."/>
            <person name="Technau U."/>
            <person name="Martindale M.Q."/>
            <person name="Rokhsar D.S."/>
        </authorList>
    </citation>
    <scope>NUCLEOTIDE SEQUENCE [LARGE SCALE GENOMIC DNA]</scope>
    <source>
        <strain evidence="9">CH2 X CH6</strain>
    </source>
</reference>
<dbReference type="SUPFAM" id="SSF81321">
    <property type="entry name" value="Family A G protein-coupled receptor-like"/>
    <property type="match status" value="1"/>
</dbReference>
<feature type="domain" description="G-protein coupled receptors family 1 profile" evidence="7">
    <location>
        <begin position="28"/>
        <end position="252"/>
    </location>
</feature>
<organism evidence="8 9">
    <name type="scientific">Nematostella vectensis</name>
    <name type="common">Starlet sea anemone</name>
    <dbReference type="NCBI Taxonomy" id="45351"/>
    <lineage>
        <taxon>Eukaryota</taxon>
        <taxon>Metazoa</taxon>
        <taxon>Cnidaria</taxon>
        <taxon>Anthozoa</taxon>
        <taxon>Hexacorallia</taxon>
        <taxon>Actiniaria</taxon>
        <taxon>Edwardsiidae</taxon>
        <taxon>Nematostella</taxon>
    </lineage>
</organism>
<feature type="domain" description="G-protein coupled receptors family 2 profile 2" evidence="6">
    <location>
        <begin position="14"/>
        <end position="299"/>
    </location>
</feature>
<dbReference type="Gene3D" id="1.20.1070.10">
    <property type="entry name" value="Rhodopsin 7-helix transmembrane proteins"/>
    <property type="match status" value="1"/>
</dbReference>
<dbReference type="Pfam" id="PF00002">
    <property type="entry name" value="7tm_2"/>
    <property type="match status" value="1"/>
</dbReference>
<keyword evidence="4 5" id="KW-0472">Membrane</keyword>
<feature type="transmembrane region" description="Helical" evidence="5">
    <location>
        <begin position="20"/>
        <end position="39"/>
    </location>
</feature>
<dbReference type="EMBL" id="DS469542">
    <property type="protein sequence ID" value="EDO44674.1"/>
    <property type="molecule type" value="Genomic_DNA"/>
</dbReference>
<evidence type="ECO:0008006" key="10">
    <source>
        <dbReference type="Google" id="ProtNLM"/>
    </source>
</evidence>
<evidence type="ECO:0000256" key="1">
    <source>
        <dbReference type="ARBA" id="ARBA00004141"/>
    </source>
</evidence>
<evidence type="ECO:0000256" key="3">
    <source>
        <dbReference type="ARBA" id="ARBA00022989"/>
    </source>
</evidence>
<sequence>MENSNSPYNETLPNKILTTTAGSLSIFGTLVIFLTFYIWKDLRTASRKILVYISIGDFLTALVNISGLWLSATLYNKVTDSKHDHDMYIDLCTAEGFVNIAAIISSFFWTFYLSVYLYLAVCKGLESSTERIVLRVFHVTAWGIPLVIACLALALNEVGPLVYPNKVSDGWCWVKTGSKNPNPNKIAWMFIAGKGWEILAYIGITAFYIRVKVHLRQQVYSCQGAPFLTMGSIEAARKADRKFTFIPVIFILLRMWGTIRFFLYISGQGHPEYEWLRILHGIGDSSQGFANFVIFCVFTEKMRSHFKYWFSKIFPCCSKPMESSAHVGYESTNILTDHSYET</sequence>
<dbReference type="OrthoDB" id="100006at2759"/>
<dbReference type="InterPro" id="IPR017981">
    <property type="entry name" value="GPCR_2-like_7TM"/>
</dbReference>
<dbReference type="OMA" id="RMWGTIR"/>
<dbReference type="GO" id="GO:0007166">
    <property type="term" value="P:cell surface receptor signaling pathway"/>
    <property type="evidence" value="ECO:0007669"/>
    <property type="project" value="InterPro"/>
</dbReference>
<evidence type="ECO:0000256" key="5">
    <source>
        <dbReference type="SAM" id="Phobius"/>
    </source>
</evidence>
<dbReference type="eggNOG" id="KOG4289">
    <property type="taxonomic scope" value="Eukaryota"/>
</dbReference>
<dbReference type="PANTHER" id="PTHR23112:SF47">
    <property type="entry name" value="G-PROTEIN COUPLED RECEPTOR 157"/>
    <property type="match status" value="1"/>
</dbReference>
<dbReference type="PhylomeDB" id="A7RV25"/>
<dbReference type="HOGENOM" id="CLU_052670_0_0_1"/>
<feature type="transmembrane region" description="Helical" evidence="5">
    <location>
        <begin position="96"/>
        <end position="120"/>
    </location>
</feature>
<evidence type="ECO:0000259" key="6">
    <source>
        <dbReference type="PROSITE" id="PS50261"/>
    </source>
</evidence>
<comment type="subcellular location">
    <subcellularLocation>
        <location evidence="1">Membrane</location>
        <topology evidence="1">Multi-pass membrane protein</topology>
    </subcellularLocation>
</comment>
<keyword evidence="2 5" id="KW-0812">Transmembrane</keyword>
<dbReference type="GO" id="GO:0005886">
    <property type="term" value="C:plasma membrane"/>
    <property type="evidence" value="ECO:0000318"/>
    <property type="project" value="GO_Central"/>
</dbReference>
<proteinExistence type="predicted"/>
<feature type="transmembrane region" description="Helical" evidence="5">
    <location>
        <begin position="243"/>
        <end position="266"/>
    </location>
</feature>
<evidence type="ECO:0000256" key="2">
    <source>
        <dbReference type="ARBA" id="ARBA00022692"/>
    </source>
</evidence>
<feature type="transmembrane region" description="Helical" evidence="5">
    <location>
        <begin position="278"/>
        <end position="298"/>
    </location>
</feature>
<dbReference type="Proteomes" id="UP000001593">
    <property type="component" value="Unassembled WGS sequence"/>
</dbReference>
<dbReference type="PROSITE" id="PS50261">
    <property type="entry name" value="G_PROTEIN_RECEP_F2_4"/>
    <property type="match status" value="1"/>
</dbReference>
<feature type="transmembrane region" description="Helical" evidence="5">
    <location>
        <begin position="186"/>
        <end position="209"/>
    </location>
</feature>
<dbReference type="InterPro" id="IPR000832">
    <property type="entry name" value="GPCR_2_secretin-like"/>
</dbReference>
<feature type="transmembrane region" description="Helical" evidence="5">
    <location>
        <begin position="132"/>
        <end position="155"/>
    </location>
</feature>
<evidence type="ECO:0000259" key="7">
    <source>
        <dbReference type="PROSITE" id="PS50262"/>
    </source>
</evidence>
<gene>
    <name evidence="8" type="ORF">NEMVEDRAFT_v1g202568</name>
</gene>
<accession>A7RV25</accession>
<dbReference type="PANTHER" id="PTHR23112">
    <property type="entry name" value="G PROTEIN-COUPLED RECEPTOR 157-RELATED"/>
    <property type="match status" value="1"/>
</dbReference>
<name>A7RV25_NEMVE</name>
<dbReference type="InterPro" id="IPR017452">
    <property type="entry name" value="GPCR_Rhodpsn_7TM"/>
</dbReference>
<dbReference type="GO" id="GO:0004930">
    <property type="term" value="F:G protein-coupled receptor activity"/>
    <property type="evidence" value="ECO:0000318"/>
    <property type="project" value="GO_Central"/>
</dbReference>
<keyword evidence="9" id="KW-1185">Reference proteome</keyword>
<dbReference type="KEGG" id="nve:5516684"/>
<evidence type="ECO:0000313" key="9">
    <source>
        <dbReference type="Proteomes" id="UP000001593"/>
    </source>
</evidence>
<evidence type="ECO:0000313" key="8">
    <source>
        <dbReference type="EMBL" id="EDO44674.1"/>
    </source>
</evidence>
<keyword evidence="3 5" id="KW-1133">Transmembrane helix</keyword>
<dbReference type="AlphaFoldDB" id="A7RV25"/>
<dbReference type="PROSITE" id="PS50262">
    <property type="entry name" value="G_PROTEIN_RECEP_F1_2"/>
    <property type="match status" value="1"/>
</dbReference>
<dbReference type="InParanoid" id="A7RV25"/>
<dbReference type="STRING" id="45351.A7RV25"/>
<feature type="transmembrane region" description="Helical" evidence="5">
    <location>
        <begin position="51"/>
        <end position="76"/>
    </location>
</feature>